<protein>
    <recommendedName>
        <fullName evidence="5">PNPLA domain-containing protein</fullName>
    </recommendedName>
</protein>
<dbReference type="PROSITE" id="PS51635">
    <property type="entry name" value="PNPLA"/>
    <property type="match status" value="1"/>
</dbReference>
<dbReference type="GO" id="GO:0019369">
    <property type="term" value="P:arachidonate metabolic process"/>
    <property type="evidence" value="ECO:0007669"/>
    <property type="project" value="TreeGrafter"/>
</dbReference>
<keyword evidence="7" id="KW-1185">Reference proteome</keyword>
<dbReference type="GO" id="GO:0016042">
    <property type="term" value="P:lipid catabolic process"/>
    <property type="evidence" value="ECO:0007669"/>
    <property type="project" value="UniProtKB-UniRule"/>
</dbReference>
<keyword evidence="1 4" id="KW-0378">Hydrolase</keyword>
<feature type="active site" description="Proton acceptor" evidence="4">
    <location>
        <position position="156"/>
    </location>
</feature>
<sequence length="331" mass="37509">MAGTSTAGLNSIMLGRLRMSVDQAIDNFKDFSFAVLGQPQTLLDMANNRHFSPVKTRNAFQNIIMSSNNFAHQYVSEREDTAQNEAFRENGGRRTRTMTVSYNGSTNREHIWRSYDGLHSKASESRSATIWEVALATSATPSFFSPMKANDATYWDGIVAENSPSYLALLEITEFHSKSPAVFVNLRSRPAMKAETKRRLEILARTLSWAHYPPKPLKQRISDINKLLQYFTTDSTTESESNQFRELAKSKGALTAYTLTTEGVLPRPWPIVLRSGSEKVKEALQQTAATTKHYLQQDEVRVVINRIAEEAVRIRRARAHANIEQWEDFVQ</sequence>
<keyword evidence="3 4" id="KW-0443">Lipid metabolism</keyword>
<accession>A0A9P7HMF4</accession>
<feature type="domain" description="PNPLA" evidence="5">
    <location>
        <begin position="1"/>
        <end position="169"/>
    </location>
</feature>
<dbReference type="InterPro" id="IPR002641">
    <property type="entry name" value="PNPLA_dom"/>
</dbReference>
<keyword evidence="2 4" id="KW-0442">Lipid degradation</keyword>
<gene>
    <name evidence="6" type="ORF">H9Q72_008959</name>
</gene>
<dbReference type="GO" id="GO:0046486">
    <property type="term" value="P:glycerolipid metabolic process"/>
    <property type="evidence" value="ECO:0007669"/>
    <property type="project" value="UniProtKB-ARBA"/>
</dbReference>
<reference evidence="6" key="2">
    <citation type="submission" date="2020-10" db="EMBL/GenBank/DDBJ databases">
        <authorList>
            <person name="Peck L.D."/>
            <person name="Nowell R.W."/>
            <person name="Flood J."/>
            <person name="Ryan M.J."/>
            <person name="Barraclough T.G."/>
        </authorList>
    </citation>
    <scope>NUCLEOTIDE SEQUENCE</scope>
    <source>
        <strain evidence="6">IMI 127659i</strain>
    </source>
</reference>
<evidence type="ECO:0000259" key="5">
    <source>
        <dbReference type="PROSITE" id="PS51635"/>
    </source>
</evidence>
<organism evidence="6 7">
    <name type="scientific">Fusarium xylarioides</name>
    <dbReference type="NCBI Taxonomy" id="221167"/>
    <lineage>
        <taxon>Eukaryota</taxon>
        <taxon>Fungi</taxon>
        <taxon>Dikarya</taxon>
        <taxon>Ascomycota</taxon>
        <taxon>Pezizomycotina</taxon>
        <taxon>Sordariomycetes</taxon>
        <taxon>Hypocreomycetidae</taxon>
        <taxon>Hypocreales</taxon>
        <taxon>Nectriaceae</taxon>
        <taxon>Fusarium</taxon>
        <taxon>Fusarium fujikuroi species complex</taxon>
    </lineage>
</organism>
<comment type="caution">
    <text evidence="4">Lacks conserved residue(s) required for the propagation of feature annotation.</text>
</comment>
<dbReference type="Pfam" id="PF01734">
    <property type="entry name" value="Patatin"/>
    <property type="match status" value="1"/>
</dbReference>
<name>A0A9P7HMF4_9HYPO</name>
<evidence type="ECO:0000256" key="3">
    <source>
        <dbReference type="ARBA" id="ARBA00023098"/>
    </source>
</evidence>
<dbReference type="Proteomes" id="UP000750502">
    <property type="component" value="Unassembled WGS sequence"/>
</dbReference>
<feature type="active site" description="Nucleophile" evidence="4">
    <location>
        <position position="5"/>
    </location>
</feature>
<evidence type="ECO:0000313" key="6">
    <source>
        <dbReference type="EMBL" id="KAG5762947.1"/>
    </source>
</evidence>
<dbReference type="PANTHER" id="PTHR24185">
    <property type="entry name" value="CALCIUM-INDEPENDENT PHOSPHOLIPASE A2-GAMMA"/>
    <property type="match status" value="1"/>
</dbReference>
<evidence type="ECO:0000313" key="7">
    <source>
        <dbReference type="Proteomes" id="UP000750502"/>
    </source>
</evidence>
<dbReference type="EMBL" id="JADFTT010000339">
    <property type="protein sequence ID" value="KAG5762947.1"/>
    <property type="molecule type" value="Genomic_DNA"/>
</dbReference>
<dbReference type="GO" id="GO:0016020">
    <property type="term" value="C:membrane"/>
    <property type="evidence" value="ECO:0007669"/>
    <property type="project" value="TreeGrafter"/>
</dbReference>
<reference evidence="6" key="1">
    <citation type="journal article" date="2020" name="bioRxiv">
        <title>Historical genomics reveals the evolutionary mechanisms behind multiple outbreaks of the host-specific coffee wilt pathogen Fusarium xylarioides.</title>
        <authorList>
            <person name="Peck D."/>
            <person name="Nowell R.W."/>
            <person name="Flood J."/>
            <person name="Ryan M.J."/>
            <person name="Barraclough T.G."/>
        </authorList>
    </citation>
    <scope>NUCLEOTIDE SEQUENCE</scope>
    <source>
        <strain evidence="6">IMI 127659i</strain>
    </source>
</reference>
<proteinExistence type="predicted"/>
<comment type="caution">
    <text evidence="6">The sequence shown here is derived from an EMBL/GenBank/DDBJ whole genome shotgun (WGS) entry which is preliminary data.</text>
</comment>
<dbReference type="OrthoDB" id="5103233at2759"/>
<dbReference type="Gene3D" id="3.40.1090.10">
    <property type="entry name" value="Cytosolic phospholipase A2 catalytic domain"/>
    <property type="match status" value="1"/>
</dbReference>
<evidence type="ECO:0000256" key="2">
    <source>
        <dbReference type="ARBA" id="ARBA00022963"/>
    </source>
</evidence>
<dbReference type="GO" id="GO:0047499">
    <property type="term" value="F:calcium-independent phospholipase A2 activity"/>
    <property type="evidence" value="ECO:0007669"/>
    <property type="project" value="TreeGrafter"/>
</dbReference>
<dbReference type="InterPro" id="IPR016035">
    <property type="entry name" value="Acyl_Trfase/lysoPLipase"/>
</dbReference>
<evidence type="ECO:0000256" key="4">
    <source>
        <dbReference type="PROSITE-ProRule" id="PRU01161"/>
    </source>
</evidence>
<evidence type="ECO:0000256" key="1">
    <source>
        <dbReference type="ARBA" id="ARBA00022801"/>
    </source>
</evidence>
<dbReference type="PANTHER" id="PTHR24185:SF1">
    <property type="entry name" value="CALCIUM-INDEPENDENT PHOSPHOLIPASE A2-GAMMA"/>
    <property type="match status" value="1"/>
</dbReference>
<dbReference type="AlphaFoldDB" id="A0A9P7HMF4"/>
<dbReference type="SUPFAM" id="SSF52151">
    <property type="entry name" value="FabD/lysophospholipase-like"/>
    <property type="match status" value="1"/>
</dbReference>